<keyword evidence="5" id="KW-0067">ATP-binding</keyword>
<dbReference type="InterPro" id="IPR050205">
    <property type="entry name" value="CDPK_Ser/Thr_kinases"/>
</dbReference>
<name>A0A7S4SFR3_9STRA</name>
<reference evidence="7" key="1">
    <citation type="submission" date="2021-01" db="EMBL/GenBank/DDBJ databases">
        <authorList>
            <person name="Corre E."/>
            <person name="Pelletier E."/>
            <person name="Niang G."/>
            <person name="Scheremetjew M."/>
            <person name="Finn R."/>
            <person name="Kale V."/>
            <person name="Holt S."/>
            <person name="Cochrane G."/>
            <person name="Meng A."/>
            <person name="Brown T."/>
            <person name="Cohen L."/>
        </authorList>
    </citation>
    <scope>NUCLEOTIDE SEQUENCE</scope>
    <source>
        <strain evidence="7">GSO104</strain>
    </source>
</reference>
<evidence type="ECO:0000313" key="7">
    <source>
        <dbReference type="EMBL" id="CAE4641922.1"/>
    </source>
</evidence>
<dbReference type="SUPFAM" id="SSF56112">
    <property type="entry name" value="Protein kinase-like (PK-like)"/>
    <property type="match status" value="1"/>
</dbReference>
<dbReference type="Pfam" id="PF00069">
    <property type="entry name" value="Pkinase"/>
    <property type="match status" value="1"/>
</dbReference>
<evidence type="ECO:0000256" key="5">
    <source>
        <dbReference type="ARBA" id="ARBA00022840"/>
    </source>
</evidence>
<evidence type="ECO:0000256" key="1">
    <source>
        <dbReference type="ARBA" id="ARBA00022527"/>
    </source>
</evidence>
<keyword evidence="2" id="KW-0808">Transferase</keyword>
<keyword evidence="4" id="KW-0418">Kinase</keyword>
<dbReference type="AlphaFoldDB" id="A0A7S4SFR3"/>
<evidence type="ECO:0000259" key="6">
    <source>
        <dbReference type="PROSITE" id="PS50011"/>
    </source>
</evidence>
<evidence type="ECO:0000256" key="2">
    <source>
        <dbReference type="ARBA" id="ARBA00022679"/>
    </source>
</evidence>
<organism evidence="7">
    <name type="scientific">Ditylum brightwellii</name>
    <dbReference type="NCBI Taxonomy" id="49249"/>
    <lineage>
        <taxon>Eukaryota</taxon>
        <taxon>Sar</taxon>
        <taxon>Stramenopiles</taxon>
        <taxon>Ochrophyta</taxon>
        <taxon>Bacillariophyta</taxon>
        <taxon>Mediophyceae</taxon>
        <taxon>Lithodesmiophycidae</taxon>
        <taxon>Lithodesmiales</taxon>
        <taxon>Lithodesmiaceae</taxon>
        <taxon>Ditylum</taxon>
    </lineage>
</organism>
<sequence length="120" mass="13643">MYTAAPEVLNRNYDERCDLWSIGVMAYVLLSGRAPFGGCHGETEKAPIIKNILRGNYDIETPKLWDHVSYEAKDFIRKLLVKNCDKRATVFEAQKLPWLQKHSGNSRVLSPTSVTSFLIV</sequence>
<evidence type="ECO:0000256" key="4">
    <source>
        <dbReference type="ARBA" id="ARBA00022777"/>
    </source>
</evidence>
<dbReference type="GO" id="GO:0005524">
    <property type="term" value="F:ATP binding"/>
    <property type="evidence" value="ECO:0007669"/>
    <property type="project" value="UniProtKB-KW"/>
</dbReference>
<dbReference type="GO" id="GO:0004674">
    <property type="term" value="F:protein serine/threonine kinase activity"/>
    <property type="evidence" value="ECO:0007669"/>
    <property type="project" value="UniProtKB-KW"/>
</dbReference>
<proteinExistence type="predicted"/>
<dbReference type="PROSITE" id="PS50011">
    <property type="entry name" value="PROTEIN_KINASE_DOM"/>
    <property type="match status" value="1"/>
</dbReference>
<dbReference type="EMBL" id="HBNS01042766">
    <property type="protein sequence ID" value="CAE4641922.1"/>
    <property type="molecule type" value="Transcribed_RNA"/>
</dbReference>
<dbReference type="PANTHER" id="PTHR24349">
    <property type="entry name" value="SERINE/THREONINE-PROTEIN KINASE"/>
    <property type="match status" value="1"/>
</dbReference>
<gene>
    <name evidence="7" type="ORF">DBRI00130_LOCUS33221</name>
</gene>
<dbReference type="Gene3D" id="1.10.510.10">
    <property type="entry name" value="Transferase(Phosphotransferase) domain 1"/>
    <property type="match status" value="1"/>
</dbReference>
<protein>
    <recommendedName>
        <fullName evidence="6">Protein kinase domain-containing protein</fullName>
    </recommendedName>
</protein>
<evidence type="ECO:0000256" key="3">
    <source>
        <dbReference type="ARBA" id="ARBA00022741"/>
    </source>
</evidence>
<keyword evidence="1" id="KW-0723">Serine/threonine-protein kinase</keyword>
<dbReference type="InterPro" id="IPR011009">
    <property type="entry name" value="Kinase-like_dom_sf"/>
</dbReference>
<accession>A0A7S4SFR3</accession>
<keyword evidence="3" id="KW-0547">Nucleotide-binding</keyword>
<feature type="domain" description="Protein kinase" evidence="6">
    <location>
        <begin position="1"/>
        <end position="99"/>
    </location>
</feature>
<dbReference type="InterPro" id="IPR000719">
    <property type="entry name" value="Prot_kinase_dom"/>
</dbReference>